<evidence type="ECO:0000256" key="4">
    <source>
        <dbReference type="ARBA" id="ARBA00023163"/>
    </source>
</evidence>
<evidence type="ECO:0000259" key="7">
    <source>
        <dbReference type="SMART" id="SM00906"/>
    </source>
</evidence>
<comment type="caution">
    <text evidence="8">The sequence shown here is derived from an EMBL/GenBank/DDBJ whole genome shotgun (WGS) entry which is preliminary data.</text>
</comment>
<evidence type="ECO:0000313" key="8">
    <source>
        <dbReference type="EMBL" id="RSH92069.1"/>
    </source>
</evidence>
<dbReference type="GO" id="GO:0000981">
    <property type="term" value="F:DNA-binding transcription factor activity, RNA polymerase II-specific"/>
    <property type="evidence" value="ECO:0007669"/>
    <property type="project" value="InterPro"/>
</dbReference>
<keyword evidence="2" id="KW-0479">Metal-binding</keyword>
<dbReference type="CDD" id="cd12148">
    <property type="entry name" value="fungal_TF_MHR"/>
    <property type="match status" value="1"/>
</dbReference>
<protein>
    <recommendedName>
        <fullName evidence="7">Xylanolytic transcriptional activator regulatory domain-containing protein</fullName>
    </recommendedName>
</protein>
<dbReference type="OrthoDB" id="4456959at2759"/>
<evidence type="ECO:0000256" key="6">
    <source>
        <dbReference type="SAM" id="MobiDB-lite"/>
    </source>
</evidence>
<keyword evidence="4" id="KW-0804">Transcription</keyword>
<evidence type="ECO:0000256" key="3">
    <source>
        <dbReference type="ARBA" id="ARBA00023015"/>
    </source>
</evidence>
<dbReference type="PANTHER" id="PTHR47338:SF20">
    <property type="entry name" value="ZN(II)2CYS6 TRANSCRIPTION FACTOR (EUROFUNG)"/>
    <property type="match status" value="1"/>
</dbReference>
<dbReference type="GO" id="GO:0005634">
    <property type="term" value="C:nucleus"/>
    <property type="evidence" value="ECO:0007669"/>
    <property type="project" value="UniProtKB-SubCell"/>
</dbReference>
<feature type="region of interest" description="Disordered" evidence="6">
    <location>
        <begin position="104"/>
        <end position="140"/>
    </location>
</feature>
<gene>
    <name evidence="8" type="ORF">EHS25_008481</name>
</gene>
<dbReference type="SMART" id="SM00906">
    <property type="entry name" value="Fungal_trans"/>
    <property type="match status" value="1"/>
</dbReference>
<dbReference type="EMBL" id="RSCD01000006">
    <property type="protein sequence ID" value="RSH92069.1"/>
    <property type="molecule type" value="Genomic_DNA"/>
</dbReference>
<keyword evidence="3" id="KW-0805">Transcription regulation</keyword>
<dbReference type="InterPro" id="IPR050815">
    <property type="entry name" value="TF_fung"/>
</dbReference>
<dbReference type="GO" id="GO:0008270">
    <property type="term" value="F:zinc ion binding"/>
    <property type="evidence" value="ECO:0007669"/>
    <property type="project" value="InterPro"/>
</dbReference>
<proteinExistence type="predicted"/>
<name>A0A427YLZ3_9TREE</name>
<feature type="compositionally biased region" description="Basic and acidic residues" evidence="6">
    <location>
        <begin position="648"/>
        <end position="658"/>
    </location>
</feature>
<feature type="compositionally biased region" description="Polar residues" evidence="6">
    <location>
        <begin position="124"/>
        <end position="139"/>
    </location>
</feature>
<keyword evidence="5" id="KW-0539">Nucleus</keyword>
<dbReference type="InterPro" id="IPR007219">
    <property type="entry name" value="XnlR_reg_dom"/>
</dbReference>
<dbReference type="Proteomes" id="UP000279259">
    <property type="component" value="Unassembled WGS sequence"/>
</dbReference>
<evidence type="ECO:0000256" key="5">
    <source>
        <dbReference type="ARBA" id="ARBA00023242"/>
    </source>
</evidence>
<feature type="domain" description="Xylanolytic transcriptional activator regulatory" evidence="7">
    <location>
        <begin position="246"/>
        <end position="341"/>
    </location>
</feature>
<evidence type="ECO:0000313" key="9">
    <source>
        <dbReference type="Proteomes" id="UP000279259"/>
    </source>
</evidence>
<dbReference type="GO" id="GO:0003677">
    <property type="term" value="F:DNA binding"/>
    <property type="evidence" value="ECO:0007669"/>
    <property type="project" value="InterPro"/>
</dbReference>
<dbReference type="AlphaFoldDB" id="A0A427YLZ3"/>
<comment type="subcellular location">
    <subcellularLocation>
        <location evidence="1">Nucleus</location>
    </subcellularLocation>
</comment>
<accession>A0A427YLZ3</accession>
<evidence type="ECO:0000256" key="1">
    <source>
        <dbReference type="ARBA" id="ARBA00004123"/>
    </source>
</evidence>
<sequence length="658" mass="71999">MGSTPSVAVRPRREPHRLAIGYLGNPAECYYPVKLKPGLRPGTGMDMVKRLEALEDRVHHYETRLADQEARLTQVALQSQPMPVQTPGLSLPAGLSSTLSDLPSAGLPDLVGPPSGGPIDLSSFGPSASPGNLSTTSFRDPQVLPPDDVVRDLIALFFTHIHPWAPILAPSLPSWSPPWSIVVHAIVVVTLRISTDPRVVASREQYKAAAKQHVVAHAIESTSISSVQALALLALDLIGSEQGPSSWGILALLTRSAVHLGLAVEEDASSFAAMVGRAPAPSLSRTSIIPPAANWHEDESRRRLFWLIFCLDRYACVSTGWDFALPDFDIKRRLPCADDLWARNEWFFAPSFKPVLHRDLVPDHSVLSPMAYLVEALDLLGRAHTLQSQIIEPGDARAVEIRKDVTMTLTSAAKRWYSDLPIREGHQSAISLMIQGIHHATLLKLNAYYAFPALSNGEPQEPYVSTCLTSARSMVALTSVARDAGWQRTSTPLFIWSCWVSARVLFVHAFLAHQLSPDEDFDSIVAALKEQAQYWGLAKQYVRLLERAKRKWLASLGDASDKNLPDAIHVLLDLRRTAYSAVKTNQQETPHVSPPDVNLSHLPAWAVQPLLGDLHNWFDLPAGLFQADTGGSSRPTRRTGGAGTEGAAYHREGGAEKL</sequence>
<reference evidence="8 9" key="1">
    <citation type="submission" date="2018-11" db="EMBL/GenBank/DDBJ databases">
        <title>Genome sequence of Saitozyma podzolica DSM 27192.</title>
        <authorList>
            <person name="Aliyu H."/>
            <person name="Gorte O."/>
            <person name="Ochsenreither K."/>
        </authorList>
    </citation>
    <scope>NUCLEOTIDE SEQUENCE [LARGE SCALE GENOMIC DNA]</scope>
    <source>
        <strain evidence="8 9">DSM 27192</strain>
    </source>
</reference>
<evidence type="ECO:0000256" key="2">
    <source>
        <dbReference type="ARBA" id="ARBA00022723"/>
    </source>
</evidence>
<dbReference type="Pfam" id="PF04082">
    <property type="entry name" value="Fungal_trans"/>
    <property type="match status" value="1"/>
</dbReference>
<organism evidence="8 9">
    <name type="scientific">Saitozyma podzolica</name>
    <dbReference type="NCBI Taxonomy" id="1890683"/>
    <lineage>
        <taxon>Eukaryota</taxon>
        <taxon>Fungi</taxon>
        <taxon>Dikarya</taxon>
        <taxon>Basidiomycota</taxon>
        <taxon>Agaricomycotina</taxon>
        <taxon>Tremellomycetes</taxon>
        <taxon>Tremellales</taxon>
        <taxon>Trimorphomycetaceae</taxon>
        <taxon>Saitozyma</taxon>
    </lineage>
</organism>
<dbReference type="PANTHER" id="PTHR47338">
    <property type="entry name" value="ZN(II)2CYS6 TRANSCRIPTION FACTOR (EUROFUNG)-RELATED"/>
    <property type="match status" value="1"/>
</dbReference>
<dbReference type="GO" id="GO:0006351">
    <property type="term" value="P:DNA-templated transcription"/>
    <property type="evidence" value="ECO:0007669"/>
    <property type="project" value="InterPro"/>
</dbReference>
<feature type="region of interest" description="Disordered" evidence="6">
    <location>
        <begin position="628"/>
        <end position="658"/>
    </location>
</feature>
<keyword evidence="9" id="KW-1185">Reference proteome</keyword>